<dbReference type="AlphaFoldDB" id="A0A7J8JH70"/>
<dbReference type="EMBL" id="JACASE010000002">
    <property type="protein sequence ID" value="KAF6495665.1"/>
    <property type="molecule type" value="Genomic_DNA"/>
</dbReference>
<evidence type="ECO:0000313" key="2">
    <source>
        <dbReference type="EMBL" id="KAF6495665.1"/>
    </source>
</evidence>
<feature type="signal peptide" evidence="1">
    <location>
        <begin position="1"/>
        <end position="22"/>
    </location>
</feature>
<evidence type="ECO:0008006" key="4">
    <source>
        <dbReference type="Google" id="ProtNLM"/>
    </source>
</evidence>
<protein>
    <recommendedName>
        <fullName evidence="4">Secreted protein</fullName>
    </recommendedName>
</protein>
<accession>A0A7J8JH70</accession>
<reference evidence="2 3" key="1">
    <citation type="journal article" date="2020" name="Nature">
        <title>Six reference-quality genomes reveal evolution of bat adaptations.</title>
        <authorList>
            <person name="Jebb D."/>
            <person name="Huang Z."/>
            <person name="Pippel M."/>
            <person name="Hughes G.M."/>
            <person name="Lavrichenko K."/>
            <person name="Devanna P."/>
            <person name="Winkler S."/>
            <person name="Jermiin L.S."/>
            <person name="Skirmuntt E.C."/>
            <person name="Katzourakis A."/>
            <person name="Burkitt-Gray L."/>
            <person name="Ray D.A."/>
            <person name="Sullivan K.A.M."/>
            <person name="Roscito J.G."/>
            <person name="Kirilenko B.M."/>
            <person name="Davalos L.M."/>
            <person name="Corthals A.P."/>
            <person name="Power M.L."/>
            <person name="Jones G."/>
            <person name="Ransome R.D."/>
            <person name="Dechmann D.K.N."/>
            <person name="Locatelli A.G."/>
            <person name="Puechmaille S.J."/>
            <person name="Fedrigo O."/>
            <person name="Jarvis E.D."/>
            <person name="Hiller M."/>
            <person name="Vernes S.C."/>
            <person name="Myers E.W."/>
            <person name="Teeling E.C."/>
        </authorList>
    </citation>
    <scope>NUCLEOTIDE SEQUENCE [LARGE SCALE GENOMIC DNA]</scope>
    <source>
        <strain evidence="2">MRouAeg1</strain>
        <tissue evidence="2">Muscle</tissue>
    </source>
</reference>
<evidence type="ECO:0000256" key="1">
    <source>
        <dbReference type="SAM" id="SignalP"/>
    </source>
</evidence>
<gene>
    <name evidence="2" type="ORF">HJG63_010074</name>
</gene>
<name>A0A7J8JH70_ROUAE</name>
<sequence length="158" mass="17135">MRALSSGCVFWLFMGPSNFFLAAGPNGLDKRDPAGRPGGRCGEEGDLQLCDQVSGFREPRALDCGLRKCLSGLSPRRGTGARAGCGWVLPCLHVAQAPVIRLKLRLCLNTFPAAAPLRSPEARAHHRVAPQCPPCPPHQQHEGVFSHLHRENLVGSRR</sequence>
<keyword evidence="1" id="KW-0732">Signal</keyword>
<proteinExistence type="predicted"/>
<comment type="caution">
    <text evidence="2">The sequence shown here is derived from an EMBL/GenBank/DDBJ whole genome shotgun (WGS) entry which is preliminary data.</text>
</comment>
<feature type="chain" id="PRO_5029605751" description="Secreted protein" evidence="1">
    <location>
        <begin position="23"/>
        <end position="158"/>
    </location>
</feature>
<evidence type="ECO:0000313" key="3">
    <source>
        <dbReference type="Proteomes" id="UP000593571"/>
    </source>
</evidence>
<organism evidence="2 3">
    <name type="scientific">Rousettus aegyptiacus</name>
    <name type="common">Egyptian fruit bat</name>
    <name type="synonym">Pteropus aegyptiacus</name>
    <dbReference type="NCBI Taxonomy" id="9407"/>
    <lineage>
        <taxon>Eukaryota</taxon>
        <taxon>Metazoa</taxon>
        <taxon>Chordata</taxon>
        <taxon>Craniata</taxon>
        <taxon>Vertebrata</taxon>
        <taxon>Euteleostomi</taxon>
        <taxon>Mammalia</taxon>
        <taxon>Eutheria</taxon>
        <taxon>Laurasiatheria</taxon>
        <taxon>Chiroptera</taxon>
        <taxon>Yinpterochiroptera</taxon>
        <taxon>Pteropodoidea</taxon>
        <taxon>Pteropodidae</taxon>
        <taxon>Rousettinae</taxon>
        <taxon>Rousettus</taxon>
    </lineage>
</organism>
<keyword evidence="3" id="KW-1185">Reference proteome</keyword>
<dbReference type="Proteomes" id="UP000593571">
    <property type="component" value="Unassembled WGS sequence"/>
</dbReference>